<accession>A0ABP1Y5W5</accession>
<sequence>MTHPTTRRLRHQRPKLNHQRERNIVDNKDFPTQPDISDAIHQLITQTPGKYEAMAKQLCPLSGTDNALRNRVRQLAGQVVPLGMAVEMELISGRSDITEAMCKRAGGVFVKLPDVREVGNEELLIKFNELLAALGDFGRAHNEFTADGVLDRNESKRLKAKGYRAQSIIAEIIVVSELLWGDGPVCGTGPSGALTKHCVE</sequence>
<evidence type="ECO:0000313" key="2">
    <source>
        <dbReference type="Proteomes" id="UP000041601"/>
    </source>
</evidence>
<dbReference type="EMBL" id="CPXJ01000032">
    <property type="protein sequence ID" value="CND97730.1"/>
    <property type="molecule type" value="Genomic_DNA"/>
</dbReference>
<evidence type="ECO:0008006" key="3">
    <source>
        <dbReference type="Google" id="ProtNLM"/>
    </source>
</evidence>
<dbReference type="NCBIfam" id="NF041471">
    <property type="entry name" value="phage_reg_YmfL"/>
    <property type="match status" value="1"/>
</dbReference>
<dbReference type="InterPro" id="IPR009679">
    <property type="entry name" value="Phage_186_CII-like"/>
</dbReference>
<comment type="caution">
    <text evidence="1">The sequence shown here is derived from an EMBL/GenBank/DDBJ whole genome shotgun (WGS) entry which is preliminary data.</text>
</comment>
<dbReference type="Pfam" id="PF06892">
    <property type="entry name" value="Phage_CP76"/>
    <property type="match status" value="1"/>
</dbReference>
<evidence type="ECO:0000313" key="1">
    <source>
        <dbReference type="EMBL" id="CND97730.1"/>
    </source>
</evidence>
<protein>
    <recommendedName>
        <fullName evidence="3">DNA-binding protein</fullName>
    </recommendedName>
</protein>
<reference evidence="1 2" key="1">
    <citation type="submission" date="2015-03" db="EMBL/GenBank/DDBJ databases">
        <authorList>
            <consortium name="Pathogen Informatics"/>
            <person name="Murphy D."/>
        </authorList>
    </citation>
    <scope>NUCLEOTIDE SEQUENCE [LARGE SCALE GENOMIC DNA]</scope>
    <source>
        <strain evidence="1 2">IP05342</strain>
    </source>
</reference>
<keyword evidence="2" id="KW-1185">Reference proteome</keyword>
<dbReference type="InterPro" id="IPR048188">
    <property type="entry name" value="YmfL-like"/>
</dbReference>
<gene>
    <name evidence="1" type="ORF">ERS137959_02707</name>
</gene>
<dbReference type="Proteomes" id="UP000041601">
    <property type="component" value="Unassembled WGS sequence"/>
</dbReference>
<name>A0ABP1Y5W5_YEREN</name>
<organism evidence="1 2">
    <name type="scientific">Yersinia enterocolitica</name>
    <dbReference type="NCBI Taxonomy" id="630"/>
    <lineage>
        <taxon>Bacteria</taxon>
        <taxon>Pseudomonadati</taxon>
        <taxon>Pseudomonadota</taxon>
        <taxon>Gammaproteobacteria</taxon>
        <taxon>Enterobacterales</taxon>
        <taxon>Yersiniaceae</taxon>
        <taxon>Yersinia</taxon>
    </lineage>
</organism>
<proteinExistence type="predicted"/>